<proteinExistence type="predicted"/>
<dbReference type="Proteomes" id="UP001303211">
    <property type="component" value="Chromosome"/>
</dbReference>
<dbReference type="Pfam" id="PF00534">
    <property type="entry name" value="Glycos_transf_1"/>
    <property type="match status" value="1"/>
</dbReference>
<keyword evidence="1" id="KW-0808">Transferase</keyword>
<reference evidence="4 5" key="1">
    <citation type="submission" date="2023-03" db="EMBL/GenBank/DDBJ databases">
        <title>Diaphorobacter basophil sp. nov., isolated from a sewage-treatment plant.</title>
        <authorList>
            <person name="Yang K."/>
        </authorList>
    </citation>
    <scope>NUCLEOTIDE SEQUENCE [LARGE SCALE GENOMIC DNA]</scope>
    <source>
        <strain evidence="4 5">Y-1</strain>
    </source>
</reference>
<feature type="domain" description="Glycosyl transferase family 1" evidence="2">
    <location>
        <begin position="212"/>
        <end position="342"/>
    </location>
</feature>
<dbReference type="PANTHER" id="PTHR46401">
    <property type="entry name" value="GLYCOSYLTRANSFERASE WBBK-RELATED"/>
    <property type="match status" value="1"/>
</dbReference>
<keyword evidence="5" id="KW-1185">Reference proteome</keyword>
<evidence type="ECO:0000313" key="5">
    <source>
        <dbReference type="Proteomes" id="UP001303211"/>
    </source>
</evidence>
<accession>A0ABZ0J0S4</accession>
<dbReference type="SUPFAM" id="SSF53756">
    <property type="entry name" value="UDP-Glycosyltransferase/glycogen phosphorylase"/>
    <property type="match status" value="1"/>
</dbReference>
<protein>
    <submittedName>
        <fullName evidence="4">DUF1972 domain-containing protein</fullName>
    </submittedName>
</protein>
<name>A0ABZ0J0S4_9BURK</name>
<dbReference type="Pfam" id="PF09314">
    <property type="entry name" value="DUF1972"/>
    <property type="match status" value="1"/>
</dbReference>
<evidence type="ECO:0000313" key="4">
    <source>
        <dbReference type="EMBL" id="WOO31830.1"/>
    </source>
</evidence>
<dbReference type="Gene3D" id="3.40.50.2000">
    <property type="entry name" value="Glycogen Phosphorylase B"/>
    <property type="match status" value="2"/>
</dbReference>
<dbReference type="InterPro" id="IPR015393">
    <property type="entry name" value="DUF1972"/>
</dbReference>
<dbReference type="EMBL" id="CP136921">
    <property type="protein sequence ID" value="WOO31830.1"/>
    <property type="molecule type" value="Genomic_DNA"/>
</dbReference>
<evidence type="ECO:0000259" key="3">
    <source>
        <dbReference type="Pfam" id="PF09314"/>
    </source>
</evidence>
<feature type="domain" description="DUF1972" evidence="3">
    <location>
        <begin position="21"/>
        <end position="191"/>
    </location>
</feature>
<evidence type="ECO:0000256" key="1">
    <source>
        <dbReference type="ARBA" id="ARBA00022679"/>
    </source>
</evidence>
<dbReference type="InterPro" id="IPR001296">
    <property type="entry name" value="Glyco_trans_1"/>
</dbReference>
<dbReference type="RefSeq" id="WP_317701299.1">
    <property type="nucleotide sequence ID" value="NZ_CP136921.1"/>
</dbReference>
<evidence type="ECO:0000259" key="2">
    <source>
        <dbReference type="Pfam" id="PF00534"/>
    </source>
</evidence>
<gene>
    <name evidence="4" type="ORF">P4826_15725</name>
</gene>
<organism evidence="4 5">
    <name type="scientific">Diaphorobacter limosus</name>
    <dbReference type="NCBI Taxonomy" id="3036128"/>
    <lineage>
        <taxon>Bacteria</taxon>
        <taxon>Pseudomonadati</taxon>
        <taxon>Pseudomonadota</taxon>
        <taxon>Betaproteobacteria</taxon>
        <taxon>Burkholderiales</taxon>
        <taxon>Comamonadaceae</taxon>
        <taxon>Diaphorobacter</taxon>
    </lineage>
</organism>
<sequence length="403" mass="44059">MSLNVSLPANPVQGRALKLALLGTRGIPAGYGGFETFAQQLAVRLARRGHQVTVYAEADRAGLPDSWYEGVRIRHIQRPRWGATSVIAYDCGCLRDARRGYDLLYMLGYGAAWACWWNRKILGQKVWLNVDGLEWARSKWGRVARGYLRAMEWVSSWAPTRVLADAQAIADRYRALYPRGVPCSFIAYGADLPAAPSQALPDLSPWGLHAGEYVLVVARPEPENHVLEIVQGHALWGGDWPLVVVGDVRPVTPYQRRLLALAGDRVRFIGGVYDADQLTALRLGAACHVHGHSVGGTNPSLLEALACGNLVIAHDNPFNREVARDAARYFQTDQQLADALAQVRALAPAARAALAVRARDIVARHYAWEQITDQYESLMRAECAEHAQCTGTAAGAGAGAEQP</sequence>
<dbReference type="PANTHER" id="PTHR46401:SF2">
    <property type="entry name" value="GLYCOSYLTRANSFERASE WBBK-RELATED"/>
    <property type="match status" value="1"/>
</dbReference>